<dbReference type="CDD" id="cd00593">
    <property type="entry name" value="RIBOc"/>
    <property type="match status" value="1"/>
</dbReference>
<dbReference type="Gene3D" id="3.30.160.20">
    <property type="match status" value="1"/>
</dbReference>
<evidence type="ECO:0000256" key="4">
    <source>
        <dbReference type="ARBA" id="ARBA00022801"/>
    </source>
</evidence>
<evidence type="ECO:0000256" key="3">
    <source>
        <dbReference type="ARBA" id="ARBA00022759"/>
    </source>
</evidence>
<keyword evidence="5" id="KW-0694">RNA-binding</keyword>
<dbReference type="InterPro" id="IPR036389">
    <property type="entry name" value="RNase_III_sf"/>
</dbReference>
<keyword evidence="4" id="KW-0378">Hydrolase</keyword>
<reference evidence="8" key="1">
    <citation type="journal article" date="2020" name="Nature">
        <title>Giant virus diversity and host interactions through global metagenomics.</title>
        <authorList>
            <person name="Schulz F."/>
            <person name="Roux S."/>
            <person name="Paez-Espino D."/>
            <person name="Jungbluth S."/>
            <person name="Walsh D.A."/>
            <person name="Denef V.J."/>
            <person name="McMahon K.D."/>
            <person name="Konstantinidis K.T."/>
            <person name="Eloe-Fadrosh E.A."/>
            <person name="Kyrpides N.C."/>
            <person name="Woyke T."/>
        </authorList>
    </citation>
    <scope>NUCLEOTIDE SEQUENCE</scope>
    <source>
        <strain evidence="8">GVMAG-M-3300023179-97</strain>
    </source>
</reference>
<dbReference type="GO" id="GO:0003725">
    <property type="term" value="F:double-stranded RNA binding"/>
    <property type="evidence" value="ECO:0007669"/>
    <property type="project" value="TreeGrafter"/>
</dbReference>
<evidence type="ECO:0008006" key="9">
    <source>
        <dbReference type="Google" id="ProtNLM"/>
    </source>
</evidence>
<dbReference type="PROSITE" id="PS50137">
    <property type="entry name" value="DS_RBD"/>
    <property type="match status" value="1"/>
</dbReference>
<dbReference type="InterPro" id="IPR000999">
    <property type="entry name" value="RNase_III_dom"/>
</dbReference>
<dbReference type="PANTHER" id="PTHR11207">
    <property type="entry name" value="RIBONUCLEASE III"/>
    <property type="match status" value="1"/>
</dbReference>
<dbReference type="InterPro" id="IPR014720">
    <property type="entry name" value="dsRBD_dom"/>
</dbReference>
<proteinExistence type="inferred from homology"/>
<dbReference type="HAMAP" id="MF_00104">
    <property type="entry name" value="RNase_III"/>
    <property type="match status" value="1"/>
</dbReference>
<dbReference type="Pfam" id="PF00636">
    <property type="entry name" value="Ribonuclease_3"/>
    <property type="match status" value="1"/>
</dbReference>
<dbReference type="EMBL" id="MN739943">
    <property type="protein sequence ID" value="QHT78971.1"/>
    <property type="molecule type" value="Genomic_DNA"/>
</dbReference>
<accession>A0A6C0HEB9</accession>
<evidence type="ECO:0000259" key="7">
    <source>
        <dbReference type="PROSITE" id="PS50142"/>
    </source>
</evidence>
<name>A0A6C0HEB9_9ZZZZ</name>
<dbReference type="PROSITE" id="PS50142">
    <property type="entry name" value="RNASE_3_2"/>
    <property type="match status" value="1"/>
</dbReference>
<feature type="domain" description="DRBM" evidence="6">
    <location>
        <begin position="210"/>
        <end position="280"/>
    </location>
</feature>
<comment type="similarity">
    <text evidence="1">Belongs to the ribonuclease III family.</text>
</comment>
<dbReference type="SUPFAM" id="SSF54768">
    <property type="entry name" value="dsRNA-binding domain-like"/>
    <property type="match status" value="1"/>
</dbReference>
<evidence type="ECO:0000259" key="6">
    <source>
        <dbReference type="PROSITE" id="PS50137"/>
    </source>
</evidence>
<dbReference type="GO" id="GO:0006364">
    <property type="term" value="P:rRNA processing"/>
    <property type="evidence" value="ECO:0007669"/>
    <property type="project" value="InterPro"/>
</dbReference>
<feature type="domain" description="RNase III" evidence="7">
    <location>
        <begin position="23"/>
        <end position="178"/>
    </location>
</feature>
<evidence type="ECO:0000256" key="2">
    <source>
        <dbReference type="ARBA" id="ARBA00022722"/>
    </source>
</evidence>
<keyword evidence="2" id="KW-0540">Nuclease</keyword>
<keyword evidence="3" id="KW-0255">Endonuclease</keyword>
<evidence type="ECO:0000256" key="1">
    <source>
        <dbReference type="ARBA" id="ARBA00010183"/>
    </source>
</evidence>
<dbReference type="Gene3D" id="1.10.1520.10">
    <property type="entry name" value="Ribonuclease III domain"/>
    <property type="match status" value="1"/>
</dbReference>
<sequence length="282" mass="32711">MAEEVKIFNPWNSTNKDITQDTIERILRAYGWRGKLIQPELFKQACVHKSYVNRPEEWAEQAALTNEVMEIAPKPDNCLDLKEADNEEMEFVGDSILGNIVALYIYERYPGQGEGFMTKLKTRIVNNKTLGEIARKMGFSQWIIISRHVEEVCNGRNNLRMLGSMLEAWMGALYIHEGKGGKGYERCQDWFIQIIERYIDFAELITDDNNFKDQLLRFYQSRWHQPPKYKEVEVVGPPHDRIFTMGVLDVQGNIVATYTARNKKVAEQEASRLALERLEAVN</sequence>
<dbReference type="CDD" id="cd10845">
    <property type="entry name" value="DSRM_RNAse_III_family"/>
    <property type="match status" value="1"/>
</dbReference>
<protein>
    <recommendedName>
        <fullName evidence="9">RNase III domain-containing protein</fullName>
    </recommendedName>
</protein>
<evidence type="ECO:0000256" key="5">
    <source>
        <dbReference type="ARBA" id="ARBA00022884"/>
    </source>
</evidence>
<dbReference type="GO" id="GO:0010468">
    <property type="term" value="P:regulation of gene expression"/>
    <property type="evidence" value="ECO:0007669"/>
    <property type="project" value="TreeGrafter"/>
</dbReference>
<dbReference type="AlphaFoldDB" id="A0A6C0HEB9"/>
<evidence type="ECO:0000313" key="8">
    <source>
        <dbReference type="EMBL" id="QHT78971.1"/>
    </source>
</evidence>
<dbReference type="SMART" id="SM00358">
    <property type="entry name" value="DSRM"/>
    <property type="match status" value="1"/>
</dbReference>
<dbReference type="PANTHER" id="PTHR11207:SF0">
    <property type="entry name" value="RIBONUCLEASE 3"/>
    <property type="match status" value="1"/>
</dbReference>
<dbReference type="Pfam" id="PF00035">
    <property type="entry name" value="dsrm"/>
    <property type="match status" value="1"/>
</dbReference>
<dbReference type="SMART" id="SM00535">
    <property type="entry name" value="RIBOc"/>
    <property type="match status" value="1"/>
</dbReference>
<dbReference type="SUPFAM" id="SSF69065">
    <property type="entry name" value="RNase III domain-like"/>
    <property type="match status" value="1"/>
</dbReference>
<organism evidence="8">
    <name type="scientific">viral metagenome</name>
    <dbReference type="NCBI Taxonomy" id="1070528"/>
    <lineage>
        <taxon>unclassified sequences</taxon>
        <taxon>metagenomes</taxon>
        <taxon>organismal metagenomes</taxon>
    </lineage>
</organism>
<dbReference type="GO" id="GO:0004525">
    <property type="term" value="F:ribonuclease III activity"/>
    <property type="evidence" value="ECO:0007669"/>
    <property type="project" value="InterPro"/>
</dbReference>
<dbReference type="InterPro" id="IPR011907">
    <property type="entry name" value="RNase_III"/>
</dbReference>